<dbReference type="Proteomes" id="UP001307889">
    <property type="component" value="Chromosome 10"/>
</dbReference>
<keyword evidence="12" id="KW-1185">Reference proteome</keyword>
<sequence length="228" mass="25988">MLRRACASISETGVNPFSLTAIRWKRTKPRWLPTAKTKVFRVPERKKFPADEDDENKRLFNNYRTLMRSLKHHFAERTVAMSTGEEVLAEIARKEEEAAQEAIRINDEWNAEIAKKRAFVLAQEKEREALEILEAVQKAKAAALEMKMKADEIVRQEKERAKHYITPENIDQAIAQALETVVDPEFAIDLKGNIYEGRRTRTPTSAAPQPTPPDDDGTPEEEKMAASA</sequence>
<evidence type="ECO:0000256" key="10">
    <source>
        <dbReference type="SAM" id="MobiDB-lite"/>
    </source>
</evidence>
<comment type="similarity">
    <text evidence="2">Belongs to the mitochondrion-specific ribosomal protein mS26 family.</text>
</comment>
<evidence type="ECO:0000256" key="2">
    <source>
        <dbReference type="ARBA" id="ARBA00009672"/>
    </source>
</evidence>
<evidence type="ECO:0000256" key="6">
    <source>
        <dbReference type="ARBA" id="ARBA00023274"/>
    </source>
</evidence>
<evidence type="ECO:0000256" key="9">
    <source>
        <dbReference type="SAM" id="Coils"/>
    </source>
</evidence>
<keyword evidence="9" id="KW-0175">Coiled coil</keyword>
<reference evidence="11 12" key="1">
    <citation type="submission" date="2023-09" db="EMBL/GenBank/DDBJ databases">
        <title>Nesidiocoris tenuis whole genome shotgun sequence.</title>
        <authorList>
            <person name="Shibata T."/>
            <person name="Shimoda M."/>
            <person name="Kobayashi T."/>
            <person name="Uehara T."/>
        </authorList>
    </citation>
    <scope>NUCLEOTIDE SEQUENCE [LARGE SCALE GENOMIC DNA]</scope>
    <source>
        <strain evidence="11 12">Japan</strain>
    </source>
</reference>
<feature type="coiled-coil region" evidence="9">
    <location>
        <begin position="88"/>
        <end position="142"/>
    </location>
</feature>
<evidence type="ECO:0000256" key="7">
    <source>
        <dbReference type="ARBA" id="ARBA00035138"/>
    </source>
</evidence>
<keyword evidence="4 11" id="KW-0689">Ribosomal protein</keyword>
<dbReference type="GO" id="GO:0005840">
    <property type="term" value="C:ribosome"/>
    <property type="evidence" value="ECO:0007669"/>
    <property type="project" value="UniProtKB-KW"/>
</dbReference>
<protein>
    <recommendedName>
        <fullName evidence="7">Small ribosomal subunit protein mS26</fullName>
    </recommendedName>
    <alternativeName>
        <fullName evidence="8">28S ribosomal protein S26, mitochondrial</fullName>
    </alternativeName>
</protein>
<keyword evidence="5" id="KW-0496">Mitochondrion</keyword>
<feature type="region of interest" description="Disordered" evidence="10">
    <location>
        <begin position="192"/>
        <end position="228"/>
    </location>
</feature>
<gene>
    <name evidence="11" type="ORF">NTJ_11859</name>
</gene>
<evidence type="ECO:0000256" key="5">
    <source>
        <dbReference type="ARBA" id="ARBA00023128"/>
    </source>
</evidence>
<evidence type="ECO:0000256" key="8">
    <source>
        <dbReference type="ARBA" id="ARBA00035344"/>
    </source>
</evidence>
<organism evidence="11 12">
    <name type="scientific">Nesidiocoris tenuis</name>
    <dbReference type="NCBI Taxonomy" id="355587"/>
    <lineage>
        <taxon>Eukaryota</taxon>
        <taxon>Metazoa</taxon>
        <taxon>Ecdysozoa</taxon>
        <taxon>Arthropoda</taxon>
        <taxon>Hexapoda</taxon>
        <taxon>Insecta</taxon>
        <taxon>Pterygota</taxon>
        <taxon>Neoptera</taxon>
        <taxon>Paraneoptera</taxon>
        <taxon>Hemiptera</taxon>
        <taxon>Heteroptera</taxon>
        <taxon>Panheteroptera</taxon>
        <taxon>Cimicomorpha</taxon>
        <taxon>Miridae</taxon>
        <taxon>Dicyphina</taxon>
        <taxon>Nesidiocoris</taxon>
    </lineage>
</organism>
<proteinExistence type="inferred from homology"/>
<dbReference type="PANTHER" id="PTHR21035">
    <property type="entry name" value="28S RIBOSOMAL PROTEIN S26, MITOCHONDRIAL"/>
    <property type="match status" value="1"/>
</dbReference>
<dbReference type="InterPro" id="IPR026140">
    <property type="entry name" value="Ribosomal_mS26"/>
</dbReference>
<accession>A0ABN7B3R4</accession>
<dbReference type="Pfam" id="PF14943">
    <property type="entry name" value="MRP-S26"/>
    <property type="match status" value="1"/>
</dbReference>
<name>A0ABN7B3R4_9HEMI</name>
<evidence type="ECO:0000256" key="4">
    <source>
        <dbReference type="ARBA" id="ARBA00022980"/>
    </source>
</evidence>
<evidence type="ECO:0000256" key="1">
    <source>
        <dbReference type="ARBA" id="ARBA00004173"/>
    </source>
</evidence>
<keyword evidence="3" id="KW-0809">Transit peptide</keyword>
<evidence type="ECO:0000313" key="11">
    <source>
        <dbReference type="EMBL" id="BES99043.1"/>
    </source>
</evidence>
<evidence type="ECO:0000313" key="12">
    <source>
        <dbReference type="Proteomes" id="UP001307889"/>
    </source>
</evidence>
<dbReference type="PANTHER" id="PTHR21035:SF2">
    <property type="entry name" value="SMALL RIBOSOMAL SUBUNIT PROTEIN MS26"/>
    <property type="match status" value="1"/>
</dbReference>
<comment type="subcellular location">
    <subcellularLocation>
        <location evidence="1">Mitochondrion</location>
    </subcellularLocation>
</comment>
<dbReference type="EMBL" id="AP028918">
    <property type="protein sequence ID" value="BES99043.1"/>
    <property type="molecule type" value="Genomic_DNA"/>
</dbReference>
<evidence type="ECO:0000256" key="3">
    <source>
        <dbReference type="ARBA" id="ARBA00022946"/>
    </source>
</evidence>
<keyword evidence="6" id="KW-0687">Ribonucleoprotein</keyword>